<evidence type="ECO:0000313" key="9">
    <source>
        <dbReference type="EMBL" id="MCC0176895.1"/>
    </source>
</evidence>
<dbReference type="SUPFAM" id="SSF55653">
    <property type="entry name" value="Ribosomal protein L9 C-domain"/>
    <property type="match status" value="1"/>
</dbReference>
<dbReference type="GO" id="GO:0005840">
    <property type="term" value="C:ribosome"/>
    <property type="evidence" value="ECO:0007669"/>
    <property type="project" value="UniProtKB-KW"/>
</dbReference>
<dbReference type="GO" id="GO:0019843">
    <property type="term" value="F:rRNA binding"/>
    <property type="evidence" value="ECO:0007669"/>
    <property type="project" value="UniProtKB-UniRule"/>
</dbReference>
<dbReference type="GO" id="GO:1990904">
    <property type="term" value="C:ribonucleoprotein complex"/>
    <property type="evidence" value="ECO:0007669"/>
    <property type="project" value="UniProtKB-KW"/>
</dbReference>
<dbReference type="InterPro" id="IPR036791">
    <property type="entry name" value="Ribosomal_bL9_C_sf"/>
</dbReference>
<dbReference type="GO" id="GO:0003735">
    <property type="term" value="F:structural constituent of ribosome"/>
    <property type="evidence" value="ECO:0007669"/>
    <property type="project" value="InterPro"/>
</dbReference>
<dbReference type="InterPro" id="IPR000244">
    <property type="entry name" value="Ribosomal_bL9"/>
</dbReference>
<organism evidence="9 10">
    <name type="scientific">Waterburya agarophytonicola KI4</name>
    <dbReference type="NCBI Taxonomy" id="2874699"/>
    <lineage>
        <taxon>Bacteria</taxon>
        <taxon>Bacillati</taxon>
        <taxon>Cyanobacteriota</taxon>
        <taxon>Cyanophyceae</taxon>
        <taxon>Pleurocapsales</taxon>
        <taxon>Hyellaceae</taxon>
        <taxon>Waterburya</taxon>
        <taxon>Waterburya agarophytonicola</taxon>
    </lineage>
</organism>
<keyword evidence="4 7" id="KW-0689">Ribosomal protein</keyword>
<dbReference type="EMBL" id="JADWDC010000014">
    <property type="protein sequence ID" value="MCC0176895.1"/>
    <property type="molecule type" value="Genomic_DNA"/>
</dbReference>
<evidence type="ECO:0000256" key="5">
    <source>
        <dbReference type="ARBA" id="ARBA00023274"/>
    </source>
</evidence>
<dbReference type="Pfam" id="PF03948">
    <property type="entry name" value="Ribosomal_L9_C"/>
    <property type="match status" value="1"/>
</dbReference>
<keyword evidence="10" id="KW-1185">Reference proteome</keyword>
<dbReference type="GO" id="GO:0006412">
    <property type="term" value="P:translation"/>
    <property type="evidence" value="ECO:0007669"/>
    <property type="project" value="UniProtKB-UniRule"/>
</dbReference>
<feature type="domain" description="Ribosomal protein L9" evidence="8">
    <location>
        <begin position="17"/>
        <end position="44"/>
    </location>
</feature>
<keyword evidence="2 7" id="KW-0699">rRNA-binding</keyword>
<name>A0A964BP91_9CYAN</name>
<dbReference type="InterPro" id="IPR036935">
    <property type="entry name" value="Ribosomal_bL9_N_sf"/>
</dbReference>
<proteinExistence type="inferred from homology"/>
<dbReference type="RefSeq" id="WP_229639932.1">
    <property type="nucleotide sequence ID" value="NZ_JADWDC010000014.1"/>
</dbReference>
<evidence type="ECO:0000256" key="6">
    <source>
        <dbReference type="ARBA" id="ARBA00035292"/>
    </source>
</evidence>
<dbReference type="InterPro" id="IPR020070">
    <property type="entry name" value="Ribosomal_bL9_N"/>
</dbReference>
<gene>
    <name evidence="7 9" type="primary">rplI</name>
    <name evidence="7" type="synonym">rpl9</name>
    <name evidence="9" type="ORF">I4641_07875</name>
</gene>
<sequence length="152" mass="16639">MAKRISVVLNQSVSKLGNNGDLVDVAPGYARNYLVPQGLASLATKGIIKQVEIRREKERQLKLAEKQAAENKKVAFKTIGKLSIRKKVGEENSIFGTVTTQEIADVIKEQAGIEVDRRGIEVPDISTTGDYQATVKLHPEVVATVEFQVVPL</sequence>
<keyword evidence="3 7" id="KW-0694">RNA-binding</keyword>
<dbReference type="Proteomes" id="UP000729733">
    <property type="component" value="Unassembled WGS sequence"/>
</dbReference>
<dbReference type="InterPro" id="IPR020069">
    <property type="entry name" value="Ribosomal_bL9_C"/>
</dbReference>
<dbReference type="Pfam" id="PF01281">
    <property type="entry name" value="Ribosomal_L9_N"/>
    <property type="match status" value="1"/>
</dbReference>
<evidence type="ECO:0000259" key="8">
    <source>
        <dbReference type="PROSITE" id="PS00651"/>
    </source>
</evidence>
<dbReference type="SUPFAM" id="SSF55658">
    <property type="entry name" value="L9 N-domain-like"/>
    <property type="match status" value="1"/>
</dbReference>
<evidence type="ECO:0000313" key="10">
    <source>
        <dbReference type="Proteomes" id="UP000729733"/>
    </source>
</evidence>
<dbReference type="Gene3D" id="3.10.430.100">
    <property type="entry name" value="Ribosomal protein L9, C-terminal domain"/>
    <property type="match status" value="1"/>
</dbReference>
<comment type="function">
    <text evidence="7">Binds to the 23S rRNA.</text>
</comment>
<comment type="similarity">
    <text evidence="1 7">Belongs to the bacterial ribosomal protein bL9 family.</text>
</comment>
<dbReference type="HAMAP" id="MF_00503">
    <property type="entry name" value="Ribosomal_bL9"/>
    <property type="match status" value="1"/>
</dbReference>
<comment type="caution">
    <text evidence="9">The sequence shown here is derived from an EMBL/GenBank/DDBJ whole genome shotgun (WGS) entry which is preliminary data.</text>
</comment>
<evidence type="ECO:0000256" key="7">
    <source>
        <dbReference type="HAMAP-Rule" id="MF_00503"/>
    </source>
</evidence>
<accession>A0A964BP91</accession>
<dbReference type="Gene3D" id="3.40.5.10">
    <property type="entry name" value="Ribosomal protein L9, N-terminal domain"/>
    <property type="match status" value="1"/>
</dbReference>
<keyword evidence="5 7" id="KW-0687">Ribonucleoprotein</keyword>
<evidence type="ECO:0000256" key="1">
    <source>
        <dbReference type="ARBA" id="ARBA00010605"/>
    </source>
</evidence>
<dbReference type="InterPro" id="IPR020594">
    <property type="entry name" value="Ribosomal_bL9_bac/chp"/>
</dbReference>
<evidence type="ECO:0000256" key="4">
    <source>
        <dbReference type="ARBA" id="ARBA00022980"/>
    </source>
</evidence>
<protein>
    <recommendedName>
        <fullName evidence="6 7">Large ribosomal subunit protein bL9</fullName>
    </recommendedName>
</protein>
<evidence type="ECO:0000256" key="2">
    <source>
        <dbReference type="ARBA" id="ARBA00022730"/>
    </source>
</evidence>
<reference evidence="9" key="1">
    <citation type="journal article" date="2021" name="Antonie Van Leeuwenhoek">
        <title>Draft genome and description of Waterburya agarophytonicola gen. nov. sp. nov. (Pleurocapsales, Cyanobacteria): a seaweed symbiont.</title>
        <authorList>
            <person name="Bonthond G."/>
            <person name="Shalygin S."/>
            <person name="Bayer T."/>
            <person name="Weinberger F."/>
        </authorList>
    </citation>
    <scope>NUCLEOTIDE SEQUENCE</scope>
    <source>
        <strain evidence="9">KI4</strain>
    </source>
</reference>
<dbReference type="PROSITE" id="PS00651">
    <property type="entry name" value="RIBOSOMAL_L9"/>
    <property type="match status" value="1"/>
</dbReference>
<dbReference type="InterPro" id="IPR009027">
    <property type="entry name" value="Ribosomal_bL9/RNase_H1_N"/>
</dbReference>
<evidence type="ECO:0000256" key="3">
    <source>
        <dbReference type="ARBA" id="ARBA00022884"/>
    </source>
</evidence>
<dbReference type="PANTHER" id="PTHR21368">
    <property type="entry name" value="50S RIBOSOMAL PROTEIN L9"/>
    <property type="match status" value="1"/>
</dbReference>
<dbReference type="NCBIfam" id="TIGR00158">
    <property type="entry name" value="L9"/>
    <property type="match status" value="1"/>
</dbReference>
<dbReference type="AlphaFoldDB" id="A0A964BP91"/>